<feature type="repeat" description="PPR" evidence="2">
    <location>
        <begin position="104"/>
        <end position="138"/>
    </location>
</feature>
<gene>
    <name evidence="3" type="ORF">ZOSMA_28G00050</name>
</gene>
<proteinExistence type="predicted"/>
<dbReference type="OrthoDB" id="1936721at2759"/>
<keyword evidence="1" id="KW-0677">Repeat</keyword>
<accession>A0A0K9PEJ7</accession>
<dbReference type="NCBIfam" id="TIGR00756">
    <property type="entry name" value="PPR"/>
    <property type="match status" value="1"/>
</dbReference>
<evidence type="ECO:0000256" key="2">
    <source>
        <dbReference type="PROSITE-ProRule" id="PRU00708"/>
    </source>
</evidence>
<sequence>MHFSIRALLPVFTHFYPHFYSSIPQKGEKDSWNGFETSSPVQCLRYESFGRYFLKCSVRLELHGYCSMKYMLKIWYPEIPFRHSCQVGLHNRGQKIIQSMIHKDVISWSIIISGLAMHGKAEETLTCLSDIRRTSINPNNIDMM</sequence>
<organism evidence="3 4">
    <name type="scientific">Zostera marina</name>
    <name type="common">Eelgrass</name>
    <dbReference type="NCBI Taxonomy" id="29655"/>
    <lineage>
        <taxon>Eukaryota</taxon>
        <taxon>Viridiplantae</taxon>
        <taxon>Streptophyta</taxon>
        <taxon>Embryophyta</taxon>
        <taxon>Tracheophyta</taxon>
        <taxon>Spermatophyta</taxon>
        <taxon>Magnoliopsida</taxon>
        <taxon>Liliopsida</taxon>
        <taxon>Zosteraceae</taxon>
        <taxon>Zostera</taxon>
    </lineage>
</organism>
<dbReference type="EMBL" id="LFYR01000958">
    <property type="protein sequence ID" value="KMZ66652.1"/>
    <property type="molecule type" value="Genomic_DNA"/>
</dbReference>
<dbReference type="Proteomes" id="UP000036987">
    <property type="component" value="Unassembled WGS sequence"/>
</dbReference>
<evidence type="ECO:0008006" key="5">
    <source>
        <dbReference type="Google" id="ProtNLM"/>
    </source>
</evidence>
<evidence type="ECO:0000313" key="4">
    <source>
        <dbReference type="Proteomes" id="UP000036987"/>
    </source>
</evidence>
<dbReference type="PROSITE" id="PS51375">
    <property type="entry name" value="PPR"/>
    <property type="match status" value="1"/>
</dbReference>
<evidence type="ECO:0000256" key="1">
    <source>
        <dbReference type="ARBA" id="ARBA00022737"/>
    </source>
</evidence>
<dbReference type="AlphaFoldDB" id="A0A0K9PEJ7"/>
<dbReference type="Gene3D" id="1.25.40.10">
    <property type="entry name" value="Tetratricopeptide repeat domain"/>
    <property type="match status" value="1"/>
</dbReference>
<dbReference type="InterPro" id="IPR011990">
    <property type="entry name" value="TPR-like_helical_dom_sf"/>
</dbReference>
<comment type="caution">
    <text evidence="3">The sequence shown here is derived from an EMBL/GenBank/DDBJ whole genome shotgun (WGS) entry which is preliminary data.</text>
</comment>
<dbReference type="InterPro" id="IPR002885">
    <property type="entry name" value="PPR_rpt"/>
</dbReference>
<evidence type="ECO:0000313" key="3">
    <source>
        <dbReference type="EMBL" id="KMZ66652.1"/>
    </source>
</evidence>
<reference evidence="4" key="1">
    <citation type="journal article" date="2016" name="Nature">
        <title>The genome of the seagrass Zostera marina reveals angiosperm adaptation to the sea.</title>
        <authorList>
            <person name="Olsen J.L."/>
            <person name="Rouze P."/>
            <person name="Verhelst B."/>
            <person name="Lin Y.-C."/>
            <person name="Bayer T."/>
            <person name="Collen J."/>
            <person name="Dattolo E."/>
            <person name="De Paoli E."/>
            <person name="Dittami S."/>
            <person name="Maumus F."/>
            <person name="Michel G."/>
            <person name="Kersting A."/>
            <person name="Lauritano C."/>
            <person name="Lohaus R."/>
            <person name="Toepel M."/>
            <person name="Tonon T."/>
            <person name="Vanneste K."/>
            <person name="Amirebrahimi M."/>
            <person name="Brakel J."/>
            <person name="Bostroem C."/>
            <person name="Chovatia M."/>
            <person name="Grimwood J."/>
            <person name="Jenkins J.W."/>
            <person name="Jueterbock A."/>
            <person name="Mraz A."/>
            <person name="Stam W.T."/>
            <person name="Tice H."/>
            <person name="Bornberg-Bauer E."/>
            <person name="Green P.J."/>
            <person name="Pearson G.A."/>
            <person name="Procaccini G."/>
            <person name="Duarte C.M."/>
            <person name="Schmutz J."/>
            <person name="Reusch T.B.H."/>
            <person name="Van de Peer Y."/>
        </authorList>
    </citation>
    <scope>NUCLEOTIDE SEQUENCE [LARGE SCALE GENOMIC DNA]</scope>
    <source>
        <strain evidence="4">cv. Finnish</strain>
    </source>
</reference>
<protein>
    <recommendedName>
        <fullName evidence="5">Pentatricopeptide repeat-containing protein</fullName>
    </recommendedName>
</protein>
<keyword evidence="4" id="KW-1185">Reference proteome</keyword>
<name>A0A0K9PEJ7_ZOSMR</name>